<feature type="region of interest" description="Disordered" evidence="1">
    <location>
        <begin position="1"/>
        <end position="26"/>
    </location>
</feature>
<feature type="compositionally biased region" description="Polar residues" evidence="1">
    <location>
        <begin position="12"/>
        <end position="24"/>
    </location>
</feature>
<dbReference type="AlphaFoldDB" id="A0A0G4PRG5"/>
<dbReference type="EMBL" id="HG793165">
    <property type="protein sequence ID" value="CRL28995.1"/>
    <property type="molecule type" value="Genomic_DNA"/>
</dbReference>
<keyword evidence="3" id="KW-1185">Reference proteome</keyword>
<reference evidence="2 3" key="1">
    <citation type="journal article" date="2014" name="Nat. Commun.">
        <title>Multiple recent horizontal transfers of a large genomic region in cheese making fungi.</title>
        <authorList>
            <person name="Cheeseman K."/>
            <person name="Ropars J."/>
            <person name="Renault P."/>
            <person name="Dupont J."/>
            <person name="Gouzy J."/>
            <person name="Branca A."/>
            <person name="Abraham A.L."/>
            <person name="Ceppi M."/>
            <person name="Conseiller E."/>
            <person name="Debuchy R."/>
            <person name="Malagnac F."/>
            <person name="Goarin A."/>
            <person name="Silar P."/>
            <person name="Lacoste S."/>
            <person name="Sallet E."/>
            <person name="Bensimon A."/>
            <person name="Giraud T."/>
            <person name="Brygoo Y."/>
        </authorList>
    </citation>
    <scope>NUCLEOTIDE SEQUENCE [LARGE SCALE GENOMIC DNA]</scope>
    <source>
        <strain evidence="3">FM 013</strain>
    </source>
</reference>
<evidence type="ECO:0000313" key="3">
    <source>
        <dbReference type="Proteomes" id="UP000053732"/>
    </source>
</evidence>
<accession>A0A0G4PRG5</accession>
<organism evidence="2 3">
    <name type="scientific">Penicillium camemberti (strain FM 013)</name>
    <dbReference type="NCBI Taxonomy" id="1429867"/>
    <lineage>
        <taxon>Eukaryota</taxon>
        <taxon>Fungi</taxon>
        <taxon>Dikarya</taxon>
        <taxon>Ascomycota</taxon>
        <taxon>Pezizomycotina</taxon>
        <taxon>Eurotiomycetes</taxon>
        <taxon>Eurotiomycetidae</taxon>
        <taxon>Eurotiales</taxon>
        <taxon>Aspergillaceae</taxon>
        <taxon>Penicillium</taxon>
    </lineage>
</organism>
<evidence type="ECO:0000256" key="1">
    <source>
        <dbReference type="SAM" id="MobiDB-lite"/>
    </source>
</evidence>
<proteinExistence type="predicted"/>
<name>A0A0G4PRG5_PENC3</name>
<evidence type="ECO:0000313" key="2">
    <source>
        <dbReference type="EMBL" id="CRL28995.1"/>
    </source>
</evidence>
<gene>
    <name evidence="2" type="ORF">PCAMFM013_S032g000031</name>
</gene>
<protein>
    <submittedName>
        <fullName evidence="2">Str. FM013</fullName>
    </submittedName>
</protein>
<sequence length="50" mass="5253">MDTAMLTAGGQDITSTTLAESNPDNPGLGDATFKYMVIRTAVNCVTTDEN</sequence>
<dbReference type="Proteomes" id="UP000053732">
    <property type="component" value="Unassembled WGS sequence"/>
</dbReference>